<dbReference type="AlphaFoldDB" id="A0A814QVR5"/>
<dbReference type="PANTHER" id="PTHR14948">
    <property type="entry name" value="NG5"/>
    <property type="match status" value="1"/>
</dbReference>
<evidence type="ECO:0000256" key="3">
    <source>
        <dbReference type="ARBA" id="ARBA00022692"/>
    </source>
</evidence>
<dbReference type="Proteomes" id="UP000663855">
    <property type="component" value="Unassembled WGS sequence"/>
</dbReference>
<evidence type="ECO:0000256" key="2">
    <source>
        <dbReference type="ARBA" id="ARBA00006843"/>
    </source>
</evidence>
<sequence length="133" mass="15040">MMLSSQAFSIFHPSHKLSPCRWSASGRSLTGERGSASFDEPNQSPSQLLLNKNAHPRRYLACALIASLFFFVTGIVAVFYAIQSLNCERYGHYEQAYVHSRRSFSWSMATFVIALFLYLAIGLVVFIRTIDYS</sequence>
<reference evidence="8" key="1">
    <citation type="submission" date="2021-02" db="EMBL/GenBank/DDBJ databases">
        <authorList>
            <person name="Nowell W R."/>
        </authorList>
    </citation>
    <scope>NUCLEOTIDE SEQUENCE</scope>
</reference>
<dbReference type="EMBL" id="CAJOBG010002082">
    <property type="protein sequence ID" value="CAF3981967.1"/>
    <property type="molecule type" value="Genomic_DNA"/>
</dbReference>
<dbReference type="InterPro" id="IPR051423">
    <property type="entry name" value="CD225/Dispanin"/>
</dbReference>
<dbReference type="Proteomes" id="UP000663887">
    <property type="component" value="Unassembled WGS sequence"/>
</dbReference>
<evidence type="ECO:0000256" key="1">
    <source>
        <dbReference type="ARBA" id="ARBA00004370"/>
    </source>
</evidence>
<proteinExistence type="inferred from homology"/>
<dbReference type="EMBL" id="CAJNRF010001195">
    <property type="protein sequence ID" value="CAF2000403.1"/>
    <property type="molecule type" value="Genomic_DNA"/>
</dbReference>
<dbReference type="InterPro" id="IPR000409">
    <property type="entry name" value="BEACH_dom"/>
</dbReference>
<evidence type="ECO:0000313" key="15">
    <source>
        <dbReference type="Proteomes" id="UP000663866"/>
    </source>
</evidence>
<evidence type="ECO:0000313" key="10">
    <source>
        <dbReference type="EMBL" id="CAF2269925.1"/>
    </source>
</evidence>
<dbReference type="GO" id="GO:0016020">
    <property type="term" value="C:membrane"/>
    <property type="evidence" value="ECO:0007669"/>
    <property type="project" value="UniProtKB-SubCell"/>
</dbReference>
<evidence type="ECO:0000256" key="6">
    <source>
        <dbReference type="SAM" id="Phobius"/>
    </source>
</evidence>
<accession>A0A814QVR5</accession>
<comment type="caution">
    <text evidence="8">The sequence shown here is derived from an EMBL/GenBank/DDBJ whole genome shotgun (WGS) entry which is preliminary data.</text>
</comment>
<dbReference type="Proteomes" id="UP000663856">
    <property type="component" value="Unassembled WGS sequence"/>
</dbReference>
<evidence type="ECO:0000313" key="12">
    <source>
        <dbReference type="EMBL" id="CAF4132590.1"/>
    </source>
</evidence>
<evidence type="ECO:0000259" key="7">
    <source>
        <dbReference type="PROSITE" id="PS50197"/>
    </source>
</evidence>
<dbReference type="PROSITE" id="PS50197">
    <property type="entry name" value="BEACH"/>
    <property type="match status" value="1"/>
</dbReference>
<organism evidence="8 14">
    <name type="scientific">Rotaria magnacalcarata</name>
    <dbReference type="NCBI Taxonomy" id="392030"/>
    <lineage>
        <taxon>Eukaryota</taxon>
        <taxon>Metazoa</taxon>
        <taxon>Spiralia</taxon>
        <taxon>Gnathifera</taxon>
        <taxon>Rotifera</taxon>
        <taxon>Eurotatoria</taxon>
        <taxon>Bdelloidea</taxon>
        <taxon>Philodinida</taxon>
        <taxon>Philodinidae</taxon>
        <taxon>Rotaria</taxon>
    </lineage>
</organism>
<evidence type="ECO:0000256" key="5">
    <source>
        <dbReference type="ARBA" id="ARBA00023136"/>
    </source>
</evidence>
<keyword evidence="4 6" id="KW-1133">Transmembrane helix</keyword>
<evidence type="ECO:0000313" key="14">
    <source>
        <dbReference type="Proteomes" id="UP000663855"/>
    </source>
</evidence>
<dbReference type="EMBL" id="CAJNOV010003010">
    <property type="protein sequence ID" value="CAF1125279.1"/>
    <property type="molecule type" value="Genomic_DNA"/>
</dbReference>
<evidence type="ECO:0000256" key="4">
    <source>
        <dbReference type="ARBA" id="ARBA00022989"/>
    </source>
</evidence>
<dbReference type="InterPro" id="IPR007593">
    <property type="entry name" value="CD225/Dispanin_fam"/>
</dbReference>
<keyword evidence="15" id="KW-1185">Reference proteome</keyword>
<dbReference type="EMBL" id="CAJOBF010004308">
    <property type="protein sequence ID" value="CAF4132590.1"/>
    <property type="molecule type" value="Genomic_DNA"/>
</dbReference>
<feature type="transmembrane region" description="Helical" evidence="6">
    <location>
        <begin position="103"/>
        <end position="127"/>
    </location>
</feature>
<feature type="domain" description="BEACH" evidence="7">
    <location>
        <begin position="1"/>
        <end position="58"/>
    </location>
</feature>
<protein>
    <recommendedName>
        <fullName evidence="7">BEACH domain-containing protein</fullName>
    </recommendedName>
</protein>
<keyword evidence="5 6" id="KW-0472">Membrane</keyword>
<dbReference type="PANTHER" id="PTHR14948:SF25">
    <property type="entry name" value="DUF4190 DOMAIN-CONTAINING PROTEIN"/>
    <property type="match status" value="1"/>
</dbReference>
<dbReference type="Pfam" id="PF04505">
    <property type="entry name" value="CD225"/>
    <property type="match status" value="1"/>
</dbReference>
<name>A0A814QVR5_9BILA</name>
<feature type="transmembrane region" description="Helical" evidence="6">
    <location>
        <begin position="59"/>
        <end position="83"/>
    </location>
</feature>
<evidence type="ECO:0000313" key="13">
    <source>
        <dbReference type="EMBL" id="CAF4167074.1"/>
    </source>
</evidence>
<evidence type="ECO:0000313" key="9">
    <source>
        <dbReference type="EMBL" id="CAF2000403.1"/>
    </source>
</evidence>
<dbReference type="Proteomes" id="UP000663866">
    <property type="component" value="Unassembled WGS sequence"/>
</dbReference>
<dbReference type="EMBL" id="CAJNRG010019204">
    <property type="protein sequence ID" value="CAF2269925.1"/>
    <property type="molecule type" value="Genomic_DNA"/>
</dbReference>
<comment type="subcellular location">
    <subcellularLocation>
        <location evidence="1">Membrane</location>
    </subcellularLocation>
</comment>
<gene>
    <name evidence="8" type="ORF">CJN711_LOCUS8278</name>
    <name evidence="11" type="ORF">OVN521_LOCUS13984</name>
    <name evidence="13" type="ORF">SMN809_LOCUS20435</name>
    <name evidence="12" type="ORF">UXM345_LOCUS24081</name>
    <name evidence="9" type="ORF">WKI299_LOCUS4738</name>
    <name evidence="10" type="ORF">XDN619_LOCUS37026</name>
</gene>
<comment type="similarity">
    <text evidence="2">Belongs to the CD225/Dispanin family.</text>
</comment>
<evidence type="ECO:0000313" key="8">
    <source>
        <dbReference type="EMBL" id="CAF1125279.1"/>
    </source>
</evidence>
<dbReference type="Proteomes" id="UP000663842">
    <property type="component" value="Unassembled WGS sequence"/>
</dbReference>
<evidence type="ECO:0000313" key="11">
    <source>
        <dbReference type="EMBL" id="CAF3981967.1"/>
    </source>
</evidence>
<keyword evidence="3 6" id="KW-0812">Transmembrane</keyword>
<dbReference type="EMBL" id="CAJOBI010012717">
    <property type="protein sequence ID" value="CAF4167074.1"/>
    <property type="molecule type" value="Genomic_DNA"/>
</dbReference>
<dbReference type="Proteomes" id="UP000676336">
    <property type="component" value="Unassembled WGS sequence"/>
</dbReference>